<keyword evidence="25" id="KW-1185">Reference proteome</keyword>
<dbReference type="EMBL" id="JRRC01359654">
    <property type="protein sequence ID" value="KHG03485.1"/>
    <property type="molecule type" value="Genomic_DNA"/>
</dbReference>
<dbReference type="FunFam" id="1.10.510.10:FF:000358">
    <property type="entry name" value="Putative leucine-rich repeat receptor-like serine/threonine-protein kinase"/>
    <property type="match status" value="1"/>
</dbReference>
<name>A0A0B0MRU0_GOSAR</name>
<keyword evidence="14" id="KW-0547">Nucleotide-binding</keyword>
<dbReference type="Gene3D" id="1.10.510.10">
    <property type="entry name" value="Transferase(Phosphotransferase) domain 1"/>
    <property type="match status" value="1"/>
</dbReference>
<keyword evidence="6" id="KW-1003">Cell membrane</keyword>
<comment type="similarity">
    <text evidence="3">Belongs to the protein kinase superfamily. Ser/Thr protein kinase family.</text>
</comment>
<keyword evidence="7" id="KW-0723">Serine/threonine-protein kinase</keyword>
<dbReference type="SUPFAM" id="SSF52047">
    <property type="entry name" value="RNI-like"/>
    <property type="match status" value="1"/>
</dbReference>
<dbReference type="SMART" id="SM00220">
    <property type="entry name" value="S_TKc"/>
    <property type="match status" value="1"/>
</dbReference>
<evidence type="ECO:0000256" key="1">
    <source>
        <dbReference type="ARBA" id="ARBA00004162"/>
    </source>
</evidence>
<dbReference type="Pfam" id="PF00560">
    <property type="entry name" value="LRR_1"/>
    <property type="match status" value="5"/>
</dbReference>
<dbReference type="InterPro" id="IPR001245">
    <property type="entry name" value="Ser-Thr/Tyr_kinase_cat_dom"/>
</dbReference>
<dbReference type="Proteomes" id="UP000032142">
    <property type="component" value="Unassembled WGS sequence"/>
</dbReference>
<feature type="domain" description="Protein kinase" evidence="23">
    <location>
        <begin position="715"/>
        <end position="984"/>
    </location>
</feature>
<dbReference type="SUPFAM" id="SSF52058">
    <property type="entry name" value="L domain-like"/>
    <property type="match status" value="1"/>
</dbReference>
<evidence type="ECO:0000256" key="21">
    <source>
        <dbReference type="ARBA" id="ARBA00047899"/>
    </source>
</evidence>
<evidence type="ECO:0000256" key="4">
    <source>
        <dbReference type="ARBA" id="ARBA00009592"/>
    </source>
</evidence>
<keyword evidence="13" id="KW-0677">Repeat</keyword>
<dbReference type="Pfam" id="PF13855">
    <property type="entry name" value="LRR_8"/>
    <property type="match status" value="1"/>
</dbReference>
<dbReference type="PANTHER" id="PTHR27008:SF610">
    <property type="entry name" value="SERINE-THREONINE_TYROSINE-PROTEIN KINASE CATALYTIC DOMAIN-CONTAINING PROTEIN"/>
    <property type="match status" value="1"/>
</dbReference>
<dbReference type="InterPro" id="IPR055414">
    <property type="entry name" value="LRR_R13L4/SHOC2-like"/>
</dbReference>
<evidence type="ECO:0000256" key="12">
    <source>
        <dbReference type="ARBA" id="ARBA00022729"/>
    </source>
</evidence>
<comment type="caution">
    <text evidence="24">The sequence shown here is derived from an EMBL/GenBank/DDBJ whole genome shotgun (WGS) entry which is preliminary data.</text>
</comment>
<keyword evidence="16" id="KW-0067">ATP-binding</keyword>
<dbReference type="SMR" id="A0A0B0MRU0"/>
<dbReference type="EC" id="2.7.11.1" evidence="5"/>
<dbReference type="PROSITE" id="PS50011">
    <property type="entry name" value="PROTEIN_KINASE_DOM"/>
    <property type="match status" value="1"/>
</dbReference>
<dbReference type="Pfam" id="PF07714">
    <property type="entry name" value="PK_Tyr_Ser-Thr"/>
    <property type="match status" value="1"/>
</dbReference>
<evidence type="ECO:0000256" key="9">
    <source>
        <dbReference type="ARBA" id="ARBA00022614"/>
    </source>
</evidence>
<evidence type="ECO:0000256" key="20">
    <source>
        <dbReference type="ARBA" id="ARBA00023180"/>
    </source>
</evidence>
<dbReference type="SMART" id="SM00369">
    <property type="entry name" value="LRR_TYP"/>
    <property type="match status" value="7"/>
</dbReference>
<keyword evidence="18" id="KW-0472">Membrane</keyword>
<evidence type="ECO:0000256" key="13">
    <source>
        <dbReference type="ARBA" id="ARBA00022737"/>
    </source>
</evidence>
<keyword evidence="11" id="KW-0812">Transmembrane</keyword>
<evidence type="ECO:0000256" key="18">
    <source>
        <dbReference type="ARBA" id="ARBA00023136"/>
    </source>
</evidence>
<evidence type="ECO:0000256" key="5">
    <source>
        <dbReference type="ARBA" id="ARBA00012513"/>
    </source>
</evidence>
<dbReference type="Gene3D" id="3.80.10.10">
    <property type="entry name" value="Ribonuclease Inhibitor"/>
    <property type="match status" value="4"/>
</dbReference>
<dbReference type="GO" id="GO:0005886">
    <property type="term" value="C:plasma membrane"/>
    <property type="evidence" value="ECO:0007669"/>
    <property type="project" value="UniProtKB-SubCell"/>
</dbReference>
<evidence type="ECO:0000256" key="2">
    <source>
        <dbReference type="ARBA" id="ARBA00004479"/>
    </source>
</evidence>
<comment type="subcellular location">
    <subcellularLocation>
        <location evidence="1">Cell membrane</location>
        <topology evidence="1">Single-pass membrane protein</topology>
    </subcellularLocation>
    <subcellularLocation>
        <location evidence="2">Membrane</location>
        <topology evidence="2">Single-pass type I membrane protein</topology>
    </subcellularLocation>
</comment>
<dbReference type="PANTHER" id="PTHR27008">
    <property type="entry name" value="OS04G0122200 PROTEIN"/>
    <property type="match status" value="1"/>
</dbReference>
<keyword evidence="19" id="KW-0675">Receptor</keyword>
<keyword evidence="17" id="KW-1133">Transmembrane helix</keyword>
<sequence length="1043" mass="113966">MKFESSNCSFSSVATIFWCASLLLVGWFPTLVTGIRIKGHESDEEALLAIKSQINHDPFGVTKSWNRSVAMCRWHGITCAPRHQRVTKLNLSQKGLRGSLSPYVGNLSFLRFIILQDNNFHGVIPPEIGRLPRLETLSLYNNSFGGRIPPNLTHCSNLILFRASSNKLIGNIPVELGKLVKLENLEIAHNNLTGHLPTSLGNVSTLQDINLEGNYLEGGLQVTLGFLKRLAVLKLDTNNFSGFFPPSIFNLSSLRLLSLVDNQLSGSLPFSLGYSLPNLSGIYIGGNYFSGTLPVSLSNASKLQGFDISYNHFSGSVSISFRNAHNLTWLNMESNDLGGGTTDLDFITTMTNCSKLEVISLAANKFSGLLPNSIANLSISLQQLSLGENHITGSIPLGIANLVNLIGIGLAENRLTGTIPASLGMLKKLQTLYLGGNTLTGTIPASVGNLSVLTRMTLEENLLEGSIPAEFGRCQILIMMALGSNKLTGSVPKEIFSIPTLSIALDLSDNLLIGSIPSDIGNLVNLVYLNISNNNFSGHIPAALSGCTTLETLSLGENHFDGSIPDSLSSLRSIAELDLSSNNLSGQIPDYLEKLSFLKYLNLSHNRFEGPVPTKGVFNNASAVSLTRNGRLCGGIAELHLPSCPFTHPKDPKTSVPLKLIWIVCGVLGILMLSSLLFCWLRKRGVKAKPSLAFRLGNSIMMVSFHQLLKATDGFAPANLLGQGSFGNVYKGNLYQNQEQNVIAVKVMNLQVQGASRSFLTECKTLRNVRHRNLVKIISACSSIDFQGNPFKALIYEFIPNGSLHQWLHDTIQHGEPKILNFLQRLNIAIDVALALDYLHHHCEVPVVHCDLKPSNILLDHDMVARVGDFGLARFFPKSMNSLSGNSSSTHCLKGTIGYAPPEYGIGTEATTSGDMYSFGILLLEIFTRKRPTDDMFKDGLTLHLFSKMALLDQVLEAVDPLLLPGDNERQSASSSRNPRRANMEETKMKECFISILKVGIACSVESPTDRMDIVDAAKELHFIRDKFVGTRIRTERERANHL</sequence>
<dbReference type="AlphaFoldDB" id="A0A0B0MRU0"/>
<dbReference type="InterPro" id="IPR017441">
    <property type="entry name" value="Protein_kinase_ATP_BS"/>
</dbReference>
<dbReference type="Pfam" id="PF23598">
    <property type="entry name" value="LRR_14"/>
    <property type="match status" value="1"/>
</dbReference>
<evidence type="ECO:0000313" key="24">
    <source>
        <dbReference type="EMBL" id="KHG03485.1"/>
    </source>
</evidence>
<dbReference type="GO" id="GO:0005524">
    <property type="term" value="F:ATP binding"/>
    <property type="evidence" value="ECO:0007669"/>
    <property type="project" value="UniProtKB-UniRule"/>
</dbReference>
<dbReference type="PROSITE" id="PS00107">
    <property type="entry name" value="PROTEIN_KINASE_ATP"/>
    <property type="match status" value="1"/>
</dbReference>
<evidence type="ECO:0000256" key="8">
    <source>
        <dbReference type="ARBA" id="ARBA00022553"/>
    </source>
</evidence>
<comment type="catalytic activity">
    <reaction evidence="22">
        <text>L-seryl-[protein] + ATP = O-phospho-L-seryl-[protein] + ADP + H(+)</text>
        <dbReference type="Rhea" id="RHEA:17989"/>
        <dbReference type="Rhea" id="RHEA-COMP:9863"/>
        <dbReference type="Rhea" id="RHEA-COMP:11604"/>
        <dbReference type="ChEBI" id="CHEBI:15378"/>
        <dbReference type="ChEBI" id="CHEBI:29999"/>
        <dbReference type="ChEBI" id="CHEBI:30616"/>
        <dbReference type="ChEBI" id="CHEBI:83421"/>
        <dbReference type="ChEBI" id="CHEBI:456216"/>
        <dbReference type="EC" id="2.7.11.1"/>
    </reaction>
</comment>
<evidence type="ECO:0000256" key="14">
    <source>
        <dbReference type="ARBA" id="ARBA00022741"/>
    </source>
</evidence>
<dbReference type="FunFam" id="3.80.10.10:FF:000288">
    <property type="entry name" value="LRR receptor-like serine/threonine-protein kinase EFR"/>
    <property type="match status" value="1"/>
</dbReference>
<evidence type="ECO:0000256" key="7">
    <source>
        <dbReference type="ARBA" id="ARBA00022527"/>
    </source>
</evidence>
<organism evidence="24 25">
    <name type="scientific">Gossypium arboreum</name>
    <name type="common">Tree cotton</name>
    <name type="synonym">Gossypium nanking</name>
    <dbReference type="NCBI Taxonomy" id="29729"/>
    <lineage>
        <taxon>Eukaryota</taxon>
        <taxon>Viridiplantae</taxon>
        <taxon>Streptophyta</taxon>
        <taxon>Embryophyta</taxon>
        <taxon>Tracheophyta</taxon>
        <taxon>Spermatophyta</taxon>
        <taxon>Magnoliopsida</taxon>
        <taxon>eudicotyledons</taxon>
        <taxon>Gunneridae</taxon>
        <taxon>Pentapetalae</taxon>
        <taxon>rosids</taxon>
        <taxon>malvids</taxon>
        <taxon>Malvales</taxon>
        <taxon>Malvaceae</taxon>
        <taxon>Malvoideae</taxon>
        <taxon>Gossypium</taxon>
    </lineage>
</organism>
<gene>
    <name evidence="24" type="ORF">F383_08155</name>
</gene>
<evidence type="ECO:0000256" key="22">
    <source>
        <dbReference type="ARBA" id="ARBA00048679"/>
    </source>
</evidence>
<keyword evidence="15" id="KW-0418">Kinase</keyword>
<dbReference type="InterPro" id="IPR032675">
    <property type="entry name" value="LRR_dom_sf"/>
</dbReference>
<dbReference type="InterPro" id="IPR051809">
    <property type="entry name" value="Plant_receptor-like_S/T_kinase"/>
</dbReference>
<evidence type="ECO:0000259" key="23">
    <source>
        <dbReference type="PROSITE" id="PS50011"/>
    </source>
</evidence>
<keyword evidence="12" id="KW-0732">Signal</keyword>
<comment type="catalytic activity">
    <reaction evidence="21">
        <text>L-threonyl-[protein] + ATP = O-phospho-L-threonyl-[protein] + ADP + H(+)</text>
        <dbReference type="Rhea" id="RHEA:46608"/>
        <dbReference type="Rhea" id="RHEA-COMP:11060"/>
        <dbReference type="Rhea" id="RHEA-COMP:11605"/>
        <dbReference type="ChEBI" id="CHEBI:15378"/>
        <dbReference type="ChEBI" id="CHEBI:30013"/>
        <dbReference type="ChEBI" id="CHEBI:30616"/>
        <dbReference type="ChEBI" id="CHEBI:61977"/>
        <dbReference type="ChEBI" id="CHEBI:456216"/>
        <dbReference type="EC" id="2.7.11.1"/>
    </reaction>
</comment>
<dbReference type="PROSITE" id="PS00108">
    <property type="entry name" value="PROTEIN_KINASE_ST"/>
    <property type="match status" value="1"/>
</dbReference>
<dbReference type="Pfam" id="PF08263">
    <property type="entry name" value="LRRNT_2"/>
    <property type="match status" value="1"/>
</dbReference>
<protein>
    <recommendedName>
        <fullName evidence="5">non-specific serine/threonine protein kinase</fullName>
        <ecNumber evidence="5">2.7.11.1</ecNumber>
    </recommendedName>
</protein>
<dbReference type="InterPro" id="IPR008271">
    <property type="entry name" value="Ser/Thr_kinase_AS"/>
</dbReference>
<keyword evidence="20" id="KW-0325">Glycoprotein</keyword>
<proteinExistence type="inferred from homology"/>
<reference evidence="25" key="1">
    <citation type="submission" date="2014-09" db="EMBL/GenBank/DDBJ databases">
        <authorList>
            <person name="Mudge J."/>
            <person name="Ramaraj T."/>
            <person name="Lindquist I.E."/>
            <person name="Bharti A.K."/>
            <person name="Sundararajan A."/>
            <person name="Cameron C.T."/>
            <person name="Woodward J.E."/>
            <person name="May G.D."/>
            <person name="Brubaker C."/>
            <person name="Broadhvest J."/>
            <person name="Wilkins T.A."/>
        </authorList>
    </citation>
    <scope>NUCLEOTIDE SEQUENCE</scope>
    <source>
        <strain evidence="25">cv. AKA8401</strain>
    </source>
</reference>
<dbReference type="InterPro" id="IPR001611">
    <property type="entry name" value="Leu-rich_rpt"/>
</dbReference>
<dbReference type="OrthoDB" id="949162at2759"/>
<dbReference type="SUPFAM" id="SSF56112">
    <property type="entry name" value="Protein kinase-like (PK-like)"/>
    <property type="match status" value="1"/>
</dbReference>
<evidence type="ECO:0000256" key="11">
    <source>
        <dbReference type="ARBA" id="ARBA00022692"/>
    </source>
</evidence>
<evidence type="ECO:0000256" key="3">
    <source>
        <dbReference type="ARBA" id="ARBA00008684"/>
    </source>
</evidence>
<dbReference type="Gene3D" id="3.30.200.20">
    <property type="entry name" value="Phosphorylase Kinase, domain 1"/>
    <property type="match status" value="1"/>
</dbReference>
<evidence type="ECO:0000256" key="6">
    <source>
        <dbReference type="ARBA" id="ARBA00022475"/>
    </source>
</evidence>
<comment type="similarity">
    <text evidence="4">Belongs to the RLP family.</text>
</comment>
<dbReference type="InterPro" id="IPR003591">
    <property type="entry name" value="Leu-rich_rpt_typical-subtyp"/>
</dbReference>
<dbReference type="OMA" id="ITCAPRH"/>
<dbReference type="InterPro" id="IPR000719">
    <property type="entry name" value="Prot_kinase_dom"/>
</dbReference>
<dbReference type="InterPro" id="IPR011009">
    <property type="entry name" value="Kinase-like_dom_sf"/>
</dbReference>
<evidence type="ECO:0000313" key="25">
    <source>
        <dbReference type="Proteomes" id="UP000032142"/>
    </source>
</evidence>
<evidence type="ECO:0000256" key="10">
    <source>
        <dbReference type="ARBA" id="ARBA00022679"/>
    </source>
</evidence>
<evidence type="ECO:0000256" key="17">
    <source>
        <dbReference type="ARBA" id="ARBA00022989"/>
    </source>
</evidence>
<evidence type="ECO:0000256" key="19">
    <source>
        <dbReference type="ARBA" id="ARBA00023170"/>
    </source>
</evidence>
<evidence type="ECO:0000256" key="16">
    <source>
        <dbReference type="ARBA" id="ARBA00022840"/>
    </source>
</evidence>
<accession>A0A0B0MRU0</accession>
<dbReference type="KEGG" id="gab:108487338"/>
<dbReference type="FunFam" id="3.80.10.10:FF:000041">
    <property type="entry name" value="LRR receptor-like serine/threonine-protein kinase ERECTA"/>
    <property type="match status" value="1"/>
</dbReference>
<keyword evidence="9" id="KW-0433">Leucine-rich repeat</keyword>
<dbReference type="GO" id="GO:0004674">
    <property type="term" value="F:protein serine/threonine kinase activity"/>
    <property type="evidence" value="ECO:0007669"/>
    <property type="project" value="UniProtKB-KW"/>
</dbReference>
<keyword evidence="8" id="KW-0597">Phosphoprotein</keyword>
<keyword evidence="10" id="KW-0808">Transferase</keyword>
<evidence type="ECO:0000256" key="15">
    <source>
        <dbReference type="ARBA" id="ARBA00022777"/>
    </source>
</evidence>
<dbReference type="InterPro" id="IPR013210">
    <property type="entry name" value="LRR_N_plant-typ"/>
</dbReference>
<dbReference type="FunFam" id="3.30.200.20:FF:000432">
    <property type="entry name" value="LRR receptor-like serine/threonine-protein kinase EFR"/>
    <property type="match status" value="1"/>
</dbReference>
<dbReference type="FunFam" id="3.80.10.10:FF:000101">
    <property type="entry name" value="LRR receptor-like serine/threonine-protein kinase ERECTA"/>
    <property type="match status" value="1"/>
</dbReference>